<evidence type="ECO:0000256" key="3">
    <source>
        <dbReference type="ARBA" id="ARBA00022576"/>
    </source>
</evidence>
<dbReference type="GO" id="GO:0006520">
    <property type="term" value="P:amino acid metabolic process"/>
    <property type="evidence" value="ECO:0007669"/>
    <property type="project" value="InterPro"/>
</dbReference>
<keyword evidence="5" id="KW-0663">Pyridoxal phosphate</keyword>
<comment type="catalytic activity">
    <reaction evidence="6">
        <text>L-aspartate + 2-oxoglutarate = oxaloacetate + L-glutamate</text>
        <dbReference type="Rhea" id="RHEA:21824"/>
        <dbReference type="ChEBI" id="CHEBI:16452"/>
        <dbReference type="ChEBI" id="CHEBI:16810"/>
        <dbReference type="ChEBI" id="CHEBI:29985"/>
        <dbReference type="ChEBI" id="CHEBI:29991"/>
        <dbReference type="EC" id="2.6.1.1"/>
    </reaction>
</comment>
<dbReference type="InterPro" id="IPR015424">
    <property type="entry name" value="PyrdxlP-dep_Trfase"/>
</dbReference>
<gene>
    <name evidence="9" type="ORF">DI533_07340</name>
</gene>
<evidence type="ECO:0000256" key="5">
    <source>
        <dbReference type="ARBA" id="ARBA00022898"/>
    </source>
</evidence>
<dbReference type="GO" id="GO:0004069">
    <property type="term" value="F:L-aspartate:2-oxoglutarate aminotransferase activity"/>
    <property type="evidence" value="ECO:0007669"/>
    <property type="project" value="UniProtKB-EC"/>
</dbReference>
<dbReference type="InterPro" id="IPR015422">
    <property type="entry name" value="PyrdxlP-dep_Trfase_small"/>
</dbReference>
<dbReference type="Proteomes" id="UP000248975">
    <property type="component" value="Unassembled WGS sequence"/>
</dbReference>
<name>A0A2W5SBG4_CERSP</name>
<dbReference type="SUPFAM" id="SSF53383">
    <property type="entry name" value="PLP-dependent transferases"/>
    <property type="match status" value="1"/>
</dbReference>
<dbReference type="Pfam" id="PF00155">
    <property type="entry name" value="Aminotran_1_2"/>
    <property type="match status" value="1"/>
</dbReference>
<feature type="domain" description="Aminotransferase class I/classII large" evidence="8">
    <location>
        <begin position="33"/>
        <end position="383"/>
    </location>
</feature>
<dbReference type="Gene3D" id="3.90.1150.10">
    <property type="entry name" value="Aspartate Aminotransferase, domain 1"/>
    <property type="match status" value="1"/>
</dbReference>
<dbReference type="EC" id="2.6.1.-" evidence="7"/>
<evidence type="ECO:0000313" key="9">
    <source>
        <dbReference type="EMBL" id="PZR00382.1"/>
    </source>
</evidence>
<comment type="similarity">
    <text evidence="2 7">Belongs to the class-I pyridoxal-phosphate-dependent aminotransferase family.</text>
</comment>
<dbReference type="PROSITE" id="PS00105">
    <property type="entry name" value="AA_TRANSFER_CLASS_1"/>
    <property type="match status" value="1"/>
</dbReference>
<dbReference type="PANTHER" id="PTHR46383">
    <property type="entry name" value="ASPARTATE AMINOTRANSFERASE"/>
    <property type="match status" value="1"/>
</dbReference>
<dbReference type="Gene3D" id="3.40.640.10">
    <property type="entry name" value="Type I PLP-dependent aspartate aminotransferase-like (Major domain)"/>
    <property type="match status" value="1"/>
</dbReference>
<accession>A0A2W5SBG4</accession>
<evidence type="ECO:0000256" key="1">
    <source>
        <dbReference type="ARBA" id="ARBA00001933"/>
    </source>
</evidence>
<keyword evidence="3 7" id="KW-0032">Aminotransferase</keyword>
<dbReference type="CDD" id="cd00609">
    <property type="entry name" value="AAT_like"/>
    <property type="match status" value="1"/>
</dbReference>
<evidence type="ECO:0000256" key="2">
    <source>
        <dbReference type="ARBA" id="ARBA00007441"/>
    </source>
</evidence>
<organism evidence="9 10">
    <name type="scientific">Cereibacter sphaeroides</name>
    <name type="common">Rhodobacter sphaeroides</name>
    <dbReference type="NCBI Taxonomy" id="1063"/>
    <lineage>
        <taxon>Bacteria</taxon>
        <taxon>Pseudomonadati</taxon>
        <taxon>Pseudomonadota</taxon>
        <taxon>Alphaproteobacteria</taxon>
        <taxon>Rhodobacterales</taxon>
        <taxon>Paracoccaceae</taxon>
        <taxon>Cereibacter</taxon>
    </lineage>
</organism>
<reference evidence="9 10" key="1">
    <citation type="submission" date="2017-08" db="EMBL/GenBank/DDBJ databases">
        <title>Infants hospitalized years apart are colonized by the same room-sourced microbial strains.</title>
        <authorList>
            <person name="Brooks B."/>
            <person name="Olm M.R."/>
            <person name="Firek B.A."/>
            <person name="Baker R."/>
            <person name="Thomas B.C."/>
            <person name="Morowitz M.J."/>
            <person name="Banfield J.F."/>
        </authorList>
    </citation>
    <scope>NUCLEOTIDE SEQUENCE [LARGE SCALE GENOMIC DNA]</scope>
    <source>
        <strain evidence="9">S2_003_000_R2_11</strain>
    </source>
</reference>
<keyword evidence="4 7" id="KW-0808">Transferase</keyword>
<proteinExistence type="inferred from homology"/>
<dbReference type="AlphaFoldDB" id="A0A2W5SBG4"/>
<evidence type="ECO:0000256" key="4">
    <source>
        <dbReference type="ARBA" id="ARBA00022679"/>
    </source>
</evidence>
<dbReference type="InterPro" id="IPR004839">
    <property type="entry name" value="Aminotransferase_I/II_large"/>
</dbReference>
<comment type="cofactor">
    <cofactor evidence="1 7">
        <name>pyridoxal 5'-phosphate</name>
        <dbReference type="ChEBI" id="CHEBI:597326"/>
    </cofactor>
</comment>
<dbReference type="PANTHER" id="PTHR46383:SF1">
    <property type="entry name" value="ASPARTATE AMINOTRANSFERASE"/>
    <property type="match status" value="1"/>
</dbReference>
<dbReference type="InterPro" id="IPR050596">
    <property type="entry name" value="AspAT/PAT-like"/>
</dbReference>
<protein>
    <recommendedName>
        <fullName evidence="7">Aminotransferase</fullName>
        <ecNumber evidence="7">2.6.1.-</ecNumber>
    </recommendedName>
</protein>
<evidence type="ECO:0000259" key="8">
    <source>
        <dbReference type="Pfam" id="PF00155"/>
    </source>
</evidence>
<dbReference type="InterPro" id="IPR004838">
    <property type="entry name" value="NHTrfase_class1_PyrdxlP-BS"/>
</dbReference>
<comment type="caution">
    <text evidence="9">The sequence shown here is derived from an EMBL/GenBank/DDBJ whole genome shotgun (WGS) entry which is preliminary data.</text>
</comment>
<evidence type="ECO:0000313" key="10">
    <source>
        <dbReference type="Proteomes" id="UP000248975"/>
    </source>
</evidence>
<evidence type="ECO:0000256" key="6">
    <source>
        <dbReference type="ARBA" id="ARBA00049185"/>
    </source>
</evidence>
<dbReference type="InterPro" id="IPR015421">
    <property type="entry name" value="PyrdxlP-dep_Trfase_major"/>
</dbReference>
<evidence type="ECO:0000256" key="7">
    <source>
        <dbReference type="RuleBase" id="RU000481"/>
    </source>
</evidence>
<dbReference type="EMBL" id="QFQS01000001">
    <property type="protein sequence ID" value="PZR00382.1"/>
    <property type="molecule type" value="Genomic_DNA"/>
</dbReference>
<sequence length="393" mass="42047">MKYASITDRLSGLGSAKWEVHFRGRAMKAAGADVIELTIGEPDMAPPAELLEVAVDAIRAGRYGYVDGRGEPKLIRALADRYTKRSGREIVAEQILSFPGTQTALYAIFTALLEPGDEVLVGDPMYATYEAVIASPGGRTVPVPLRPENGFRMQAEDVEARITPRTRVLFLNTPHNPTGAVLTADDVVALGEVARKHDLWIVSDEVYEELIFDGVPFVSPLSFPDLAERVIVASSISKSHAAPGFRAGWALGPVEFGMRALPLSESMLFSAPPFISDMTTRAVSAPSPIAGAMAARFQARAAILHQRLNGVAGLALHRPEAGMFALMDVRATGMSGRDFALDLLENGGVSVMPGESFGAALNGWVRIGLTQPDDLTSQAAERIARHVTKGKSA</sequence>
<dbReference type="GO" id="GO:0030170">
    <property type="term" value="F:pyridoxal phosphate binding"/>
    <property type="evidence" value="ECO:0007669"/>
    <property type="project" value="InterPro"/>
</dbReference>